<dbReference type="PANTHER" id="PTHR21485">
    <property type="entry name" value="HAD SUPERFAMILY MEMBERS CMAS AND KDSC"/>
    <property type="match status" value="1"/>
</dbReference>
<dbReference type="InterPro" id="IPR003329">
    <property type="entry name" value="Cytidylyl_trans"/>
</dbReference>
<dbReference type="InterPro" id="IPR029044">
    <property type="entry name" value="Nucleotide-diphossugar_trans"/>
</dbReference>
<dbReference type="CDD" id="cd02513">
    <property type="entry name" value="CMP-NeuAc_Synthase"/>
    <property type="match status" value="1"/>
</dbReference>
<dbReference type="EMBL" id="CP134851">
    <property type="protein sequence ID" value="WNL22589.1"/>
    <property type="molecule type" value="Genomic_DNA"/>
</dbReference>
<evidence type="ECO:0000313" key="5">
    <source>
        <dbReference type="EMBL" id="WNL22589.1"/>
    </source>
</evidence>
<dbReference type="EMBL" id="CP134852">
    <property type="protein sequence ID" value="WNL26520.1"/>
    <property type="molecule type" value="Genomic_DNA"/>
</dbReference>
<dbReference type="InterPro" id="IPR050793">
    <property type="entry name" value="CMP-NeuNAc_synthase"/>
</dbReference>
<name>A0AA96IBR6_9BACT</name>
<evidence type="ECO:0000313" key="6">
    <source>
        <dbReference type="EMBL" id="WNL26520.1"/>
    </source>
</evidence>
<dbReference type="AlphaFoldDB" id="A0AA96IBR6"/>
<accession>A0AA96IBR6</accession>
<evidence type="ECO:0008006" key="7">
    <source>
        <dbReference type="Google" id="ProtNLM"/>
    </source>
</evidence>
<dbReference type="Gene3D" id="3.40.50.2000">
    <property type="entry name" value="Glycogen Phosphorylase B"/>
    <property type="match status" value="1"/>
</dbReference>
<dbReference type="EMBL" id="CP134844">
    <property type="protein sequence ID" value="WNL11564.1"/>
    <property type="molecule type" value="Genomic_DNA"/>
</dbReference>
<dbReference type="SUPFAM" id="SSF53448">
    <property type="entry name" value="Nucleotide-diphospho-sugar transferases"/>
    <property type="match status" value="1"/>
</dbReference>
<dbReference type="PANTHER" id="PTHR21485:SF3">
    <property type="entry name" value="N-ACYLNEURAMINATE CYTIDYLYLTRANSFERASE"/>
    <property type="match status" value="1"/>
</dbReference>
<evidence type="ECO:0000313" key="3">
    <source>
        <dbReference type="EMBL" id="WNL19111.1"/>
    </source>
</evidence>
<dbReference type="SUPFAM" id="SSF53756">
    <property type="entry name" value="UDP-Glycosyltransferase/glycogen phosphorylase"/>
    <property type="match status" value="1"/>
</dbReference>
<organism evidence="6">
    <name type="scientific">Arcobacter sp. AZ-2023</name>
    <dbReference type="NCBI Taxonomy" id="3074453"/>
    <lineage>
        <taxon>Bacteria</taxon>
        <taxon>Pseudomonadati</taxon>
        <taxon>Campylobacterota</taxon>
        <taxon>Epsilonproteobacteria</taxon>
        <taxon>Campylobacterales</taxon>
        <taxon>Arcobacteraceae</taxon>
        <taxon>Arcobacter</taxon>
    </lineage>
</organism>
<protein>
    <recommendedName>
        <fullName evidence="7">Acylneuraminate cytidylyltransferase</fullName>
    </recommendedName>
</protein>
<proteinExistence type="predicted"/>
<evidence type="ECO:0000313" key="1">
    <source>
        <dbReference type="EMBL" id="WNL11564.1"/>
    </source>
</evidence>
<dbReference type="Gene3D" id="3.40.50.11190">
    <property type="match status" value="1"/>
</dbReference>
<evidence type="ECO:0000313" key="4">
    <source>
        <dbReference type="EMBL" id="WNL21250.1"/>
    </source>
</evidence>
<dbReference type="EMBL" id="CP134850">
    <property type="protein sequence ID" value="WNL21250.1"/>
    <property type="molecule type" value="Genomic_DNA"/>
</dbReference>
<dbReference type="GO" id="GO:0008781">
    <property type="term" value="F:N-acylneuraminate cytidylyltransferase activity"/>
    <property type="evidence" value="ECO:0007669"/>
    <property type="project" value="TreeGrafter"/>
</dbReference>
<dbReference type="Pfam" id="PF02348">
    <property type="entry name" value="CTP_transf_3"/>
    <property type="match status" value="1"/>
</dbReference>
<dbReference type="EMBL" id="CP134845">
    <property type="protein sequence ID" value="WNL15006.1"/>
    <property type="molecule type" value="Genomic_DNA"/>
</dbReference>
<reference evidence="6" key="1">
    <citation type="submission" date="2023-09" db="EMBL/GenBank/DDBJ databases">
        <title>Arcobacter tbilisiensis sp. nov. isolated from chicken meat in Tbilisi, Georgia.</title>
        <authorList>
            <person name="Matthias R."/>
            <person name="Zautner A.E."/>
        </authorList>
    </citation>
    <scope>NUCLEOTIDE SEQUENCE</scope>
    <source>
        <strain evidence="6">LEO 70</strain>
        <strain evidence="5">LEO 74</strain>
        <strain evidence="4">LEO 79</strain>
        <strain evidence="3">LEO 99</strain>
    </source>
</reference>
<evidence type="ECO:0000313" key="2">
    <source>
        <dbReference type="EMBL" id="WNL15006.1"/>
    </source>
</evidence>
<reference evidence="1" key="2">
    <citation type="submission" date="2023-09" db="EMBL/GenBank/DDBJ databases">
        <title>Characterization of Arcobacter Isolates from Retail Chicken Sold in Supermarkets in Tbilisi, Georgia.</title>
        <authorList>
            <person name="Matthias R."/>
            <person name="Zautner A.E."/>
        </authorList>
    </citation>
    <scope>NUCLEOTIDE SEQUENCE</scope>
    <source>
        <strain evidence="2">LEO 108</strain>
        <strain evidence="1">LEO 109</strain>
    </source>
</reference>
<gene>
    <name evidence="2" type="ORF">RJG51_02175</name>
    <name evidence="1" type="ORF">RJG52_06425</name>
    <name evidence="3" type="ORF">RJG53_11060</name>
    <name evidence="5" type="ORF">RJG55_06430</name>
    <name evidence="4" type="ORF">RJG56_10940</name>
    <name evidence="6" type="ORF">RJG57_04935</name>
</gene>
<dbReference type="Gene3D" id="3.90.550.10">
    <property type="entry name" value="Spore Coat Polysaccharide Biosynthesis Protein SpsA, Chain A"/>
    <property type="match status" value="1"/>
</dbReference>
<dbReference type="EMBL" id="CP134849">
    <property type="protein sequence ID" value="WNL19111.1"/>
    <property type="molecule type" value="Genomic_DNA"/>
</dbReference>
<sequence length="542" mass="62670">MNILVVIPARGGSKGIPRKNLRLLNGKPLLYYSINTALNSKFDLDVYVSSEDEEILNTSLQFGAKVHKRDISIADDKSTLDPVIYACYKYAIEIEKKEYDYIITMQPTSPLLRAESLDNSIERIINNKNIETIIAAKDDTHLSWRKENNRFLPNYEKRVNRQYLTPNFTETGAFFITRKDIITPINRIGKNVELYILSNGEEIDIDTYEDWNLCEYHLNRKNILFVVIGNDIVGLGHVYNTLLVANDILNHKITFLVDKDSKLAYDKISLKNYPVFIQECENILDDIKKFNPDLVINDRLDTALEYMEGLKKLSIKTINFEDLGEGSKIADLVINAIYPEKQIIKNHYFGHNYFILRDEFIYSEIKHNKEKIESILISFGGVDPNNYTKKVIETIYEYSMQNSIRINVVTGFGYKKYDSIDDYKNINIYKNVANISKYMLEADLIFTSAGRTTYEVASIGVPTIVLAQNDRELTHFFASSEFGFINLGLGYNVSNELLLKEFIELVNSYENRKYMSELMLKFDLKSGRKRVNKLIQNLLENI</sequence>